<dbReference type="InterPro" id="IPR036976">
    <property type="entry name" value="RimM_N_sf"/>
</dbReference>
<dbReference type="Pfam" id="PF05239">
    <property type="entry name" value="PRC"/>
    <property type="match status" value="1"/>
</dbReference>
<organism evidence="8 9">
    <name type="scientific">Caproiciproducens galactitolivorans</name>
    <dbReference type="NCBI Taxonomy" id="642589"/>
    <lineage>
        <taxon>Bacteria</taxon>
        <taxon>Bacillati</taxon>
        <taxon>Bacillota</taxon>
        <taxon>Clostridia</taxon>
        <taxon>Eubacteriales</taxon>
        <taxon>Acutalibacteraceae</taxon>
        <taxon>Caproiciproducens</taxon>
    </lineage>
</organism>
<keyword evidence="2 5" id="KW-0690">Ribosome biogenesis</keyword>
<proteinExistence type="inferred from homology"/>
<dbReference type="Gene3D" id="2.30.30.240">
    <property type="entry name" value="PRC-barrel domain"/>
    <property type="match status" value="1"/>
</dbReference>
<comment type="subcellular location">
    <subcellularLocation>
        <location evidence="5">Cytoplasm</location>
    </subcellularLocation>
</comment>
<dbReference type="SUPFAM" id="SSF50346">
    <property type="entry name" value="PRC-barrel domain"/>
    <property type="match status" value="1"/>
</dbReference>
<gene>
    <name evidence="5 8" type="primary">rimM</name>
    <name evidence="8" type="ORF">OUY18_00520</name>
</gene>
<keyword evidence="4 5" id="KW-0143">Chaperone</keyword>
<dbReference type="SUPFAM" id="SSF50447">
    <property type="entry name" value="Translation proteins"/>
    <property type="match status" value="1"/>
</dbReference>
<dbReference type="RefSeq" id="WP_268056751.1">
    <property type="nucleotide sequence ID" value="NZ_JAPOHA010000001.1"/>
</dbReference>
<dbReference type="InterPro" id="IPR027275">
    <property type="entry name" value="PRC-brl_dom"/>
</dbReference>
<comment type="subunit">
    <text evidence="5">Binds ribosomal protein uS19.</text>
</comment>
<evidence type="ECO:0000256" key="5">
    <source>
        <dbReference type="HAMAP-Rule" id="MF_00014"/>
    </source>
</evidence>
<evidence type="ECO:0000256" key="2">
    <source>
        <dbReference type="ARBA" id="ARBA00022517"/>
    </source>
</evidence>
<feature type="domain" description="RimM N-terminal" evidence="6">
    <location>
        <begin position="8"/>
        <end position="87"/>
    </location>
</feature>
<accession>A0ABT4BPC2</accession>
<dbReference type="HAMAP" id="MF_00014">
    <property type="entry name" value="Ribosome_mat_RimM"/>
    <property type="match status" value="1"/>
</dbReference>
<evidence type="ECO:0000259" key="7">
    <source>
        <dbReference type="Pfam" id="PF05239"/>
    </source>
</evidence>
<reference evidence="8 9" key="1">
    <citation type="submission" date="2022-11" db="EMBL/GenBank/DDBJ databases">
        <authorList>
            <person name="Caiyu Z."/>
        </authorList>
    </citation>
    <scope>NUCLEOTIDE SEQUENCE [LARGE SCALE GENOMIC DNA]</scope>
    <source>
        <strain evidence="8 9">YR-4</strain>
    </source>
</reference>
<evidence type="ECO:0000313" key="9">
    <source>
        <dbReference type="Proteomes" id="UP001082703"/>
    </source>
</evidence>
<comment type="caution">
    <text evidence="8">The sequence shown here is derived from an EMBL/GenBank/DDBJ whole genome shotgun (WGS) entry which is preliminary data.</text>
</comment>
<dbReference type="Pfam" id="PF01782">
    <property type="entry name" value="RimM"/>
    <property type="match status" value="1"/>
</dbReference>
<dbReference type="NCBIfam" id="TIGR02273">
    <property type="entry name" value="16S_RimM"/>
    <property type="match status" value="1"/>
</dbReference>
<dbReference type="EMBL" id="JAPOHA010000001">
    <property type="protein sequence ID" value="MCY1712742.1"/>
    <property type="molecule type" value="Genomic_DNA"/>
</dbReference>
<comment type="function">
    <text evidence="5">An accessory protein needed during the final step in the assembly of 30S ribosomal subunit, possibly for assembly of the head region. Essential for efficient processing of 16S rRNA. May be needed both before and after RbfA during the maturation of 16S rRNA. It has affinity for free ribosomal 30S subunits but not for 70S ribosomes.</text>
</comment>
<dbReference type="PANTHER" id="PTHR33692:SF1">
    <property type="entry name" value="RIBOSOME MATURATION FACTOR RIMM"/>
    <property type="match status" value="1"/>
</dbReference>
<protein>
    <recommendedName>
        <fullName evidence="5">Ribosome maturation factor RimM</fullName>
    </recommendedName>
</protein>
<keyword evidence="3 5" id="KW-0698">rRNA processing</keyword>
<evidence type="ECO:0000259" key="6">
    <source>
        <dbReference type="Pfam" id="PF01782"/>
    </source>
</evidence>
<comment type="similarity">
    <text evidence="5">Belongs to the RimM family.</text>
</comment>
<sequence length="171" mass="19395">MLHQFLEAGKVVGTHGLQGELRVDPWCDSAEFLARFKTLYWDEGAEEADVVSSRVHKNQLLLKLKGIDSIEQGDMLRGKVLYIRREDAKLDEGSYFMQDLLGMDVYDADSYIYYGTLTDILQTGANDVYQVTAEDKKNYLIPAIPDVIININLTNGKMQIRPLRGIFDDAD</sequence>
<evidence type="ECO:0000256" key="3">
    <source>
        <dbReference type="ARBA" id="ARBA00022552"/>
    </source>
</evidence>
<keyword evidence="9" id="KW-1185">Reference proteome</keyword>
<dbReference type="Proteomes" id="UP001082703">
    <property type="component" value="Unassembled WGS sequence"/>
</dbReference>
<evidence type="ECO:0000313" key="8">
    <source>
        <dbReference type="EMBL" id="MCY1712742.1"/>
    </source>
</evidence>
<feature type="domain" description="PRC-barrel" evidence="7">
    <location>
        <begin position="94"/>
        <end position="163"/>
    </location>
</feature>
<dbReference type="PANTHER" id="PTHR33692">
    <property type="entry name" value="RIBOSOME MATURATION FACTOR RIMM"/>
    <property type="match status" value="1"/>
</dbReference>
<keyword evidence="1 5" id="KW-0963">Cytoplasm</keyword>
<dbReference type="InterPro" id="IPR011033">
    <property type="entry name" value="PRC_barrel-like_sf"/>
</dbReference>
<dbReference type="Gene3D" id="2.40.30.60">
    <property type="entry name" value="RimM"/>
    <property type="match status" value="1"/>
</dbReference>
<evidence type="ECO:0000256" key="4">
    <source>
        <dbReference type="ARBA" id="ARBA00023186"/>
    </source>
</evidence>
<dbReference type="InterPro" id="IPR009000">
    <property type="entry name" value="Transl_B-barrel_sf"/>
</dbReference>
<name>A0ABT4BPC2_9FIRM</name>
<dbReference type="InterPro" id="IPR011961">
    <property type="entry name" value="RimM"/>
</dbReference>
<dbReference type="InterPro" id="IPR002676">
    <property type="entry name" value="RimM_N"/>
</dbReference>
<evidence type="ECO:0000256" key="1">
    <source>
        <dbReference type="ARBA" id="ARBA00022490"/>
    </source>
</evidence>
<comment type="domain">
    <text evidence="5">The PRC barrel domain binds ribosomal protein uS19.</text>
</comment>